<proteinExistence type="predicted"/>
<keyword evidence="3" id="KW-1185">Reference proteome</keyword>
<feature type="compositionally biased region" description="Polar residues" evidence="1">
    <location>
        <begin position="49"/>
        <end position="77"/>
    </location>
</feature>
<evidence type="ECO:0000256" key="1">
    <source>
        <dbReference type="SAM" id="MobiDB-lite"/>
    </source>
</evidence>
<evidence type="ECO:0000313" key="3">
    <source>
        <dbReference type="Proteomes" id="UP000765509"/>
    </source>
</evidence>
<sequence length="92" mass="9759">MAQKGHLGPQGQVGPKPQMGPPEPILAPNLIIPKMAKRTLGPKLATFQPLASGSHQRPPAQDQQGFPSVQAKNSPSPMYSIPKGSRHGAYMV</sequence>
<protein>
    <submittedName>
        <fullName evidence="2">Uncharacterized protein</fullName>
    </submittedName>
</protein>
<feature type="region of interest" description="Disordered" evidence="1">
    <location>
        <begin position="42"/>
        <end position="92"/>
    </location>
</feature>
<accession>A0A9Q3FH28</accession>
<organism evidence="2 3">
    <name type="scientific">Austropuccinia psidii MF-1</name>
    <dbReference type="NCBI Taxonomy" id="1389203"/>
    <lineage>
        <taxon>Eukaryota</taxon>
        <taxon>Fungi</taxon>
        <taxon>Dikarya</taxon>
        <taxon>Basidiomycota</taxon>
        <taxon>Pucciniomycotina</taxon>
        <taxon>Pucciniomycetes</taxon>
        <taxon>Pucciniales</taxon>
        <taxon>Sphaerophragmiaceae</taxon>
        <taxon>Austropuccinia</taxon>
    </lineage>
</organism>
<gene>
    <name evidence="2" type="ORF">O181_080510</name>
</gene>
<dbReference type="Proteomes" id="UP000765509">
    <property type="component" value="Unassembled WGS sequence"/>
</dbReference>
<dbReference type="AlphaFoldDB" id="A0A9Q3FH28"/>
<evidence type="ECO:0000313" key="2">
    <source>
        <dbReference type="EMBL" id="MBW0540795.1"/>
    </source>
</evidence>
<name>A0A9Q3FH28_9BASI</name>
<dbReference type="EMBL" id="AVOT02045443">
    <property type="protein sequence ID" value="MBW0540795.1"/>
    <property type="molecule type" value="Genomic_DNA"/>
</dbReference>
<feature type="region of interest" description="Disordered" evidence="1">
    <location>
        <begin position="1"/>
        <end position="28"/>
    </location>
</feature>
<reference evidence="2" key="1">
    <citation type="submission" date="2021-03" db="EMBL/GenBank/DDBJ databases">
        <title>Draft genome sequence of rust myrtle Austropuccinia psidii MF-1, a brazilian biotype.</title>
        <authorList>
            <person name="Quecine M.C."/>
            <person name="Pachon D.M.R."/>
            <person name="Bonatelli M.L."/>
            <person name="Correr F.H."/>
            <person name="Franceschini L.M."/>
            <person name="Leite T.F."/>
            <person name="Margarido G.R.A."/>
            <person name="Almeida C.A."/>
            <person name="Ferrarezi J.A."/>
            <person name="Labate C.A."/>
        </authorList>
    </citation>
    <scope>NUCLEOTIDE SEQUENCE</scope>
    <source>
        <strain evidence="2">MF-1</strain>
    </source>
</reference>
<comment type="caution">
    <text evidence="2">The sequence shown here is derived from an EMBL/GenBank/DDBJ whole genome shotgun (WGS) entry which is preliminary data.</text>
</comment>